<feature type="compositionally biased region" description="Basic and acidic residues" evidence="7">
    <location>
        <begin position="711"/>
        <end position="724"/>
    </location>
</feature>
<keyword evidence="6 8" id="KW-0472">Membrane</keyword>
<accession>A0A9W5TES8</accession>
<gene>
    <name evidence="11" type="ORF">BaOVIS_031910</name>
</gene>
<evidence type="ECO:0000256" key="3">
    <source>
        <dbReference type="ARBA" id="ARBA00022692"/>
    </source>
</evidence>
<evidence type="ECO:0000256" key="1">
    <source>
        <dbReference type="ARBA" id="ARBA00004477"/>
    </source>
</evidence>
<proteinExistence type="inferred from homology"/>
<evidence type="ECO:0000256" key="2">
    <source>
        <dbReference type="ARBA" id="ARBA00005512"/>
    </source>
</evidence>
<keyword evidence="3 8" id="KW-0812">Transmembrane</keyword>
<feature type="transmembrane region" description="Helical" evidence="8">
    <location>
        <begin position="114"/>
        <end position="141"/>
    </location>
</feature>
<feature type="transmembrane region" description="Helical" evidence="8">
    <location>
        <begin position="410"/>
        <end position="427"/>
    </location>
</feature>
<comment type="similarity">
    <text evidence="2">Belongs to the lipase maturation factor family.</text>
</comment>
<feature type="domain" description="Lipase maturation factor 1/2 C-terminal" evidence="10">
    <location>
        <begin position="551"/>
        <end position="689"/>
    </location>
</feature>
<dbReference type="GO" id="GO:0005789">
    <property type="term" value="C:endoplasmic reticulum membrane"/>
    <property type="evidence" value="ECO:0007669"/>
    <property type="project" value="UniProtKB-SubCell"/>
</dbReference>
<dbReference type="OrthoDB" id="434126at2759"/>
<evidence type="ECO:0000259" key="9">
    <source>
        <dbReference type="Pfam" id="PF06762"/>
    </source>
</evidence>
<evidence type="ECO:0000313" key="11">
    <source>
        <dbReference type="EMBL" id="GFE55787.1"/>
    </source>
</evidence>
<name>A0A9W5TES8_BABOV</name>
<dbReference type="PANTHER" id="PTHR14463:SF10">
    <property type="entry name" value="LIPASE MATURATION FACTOR 1"/>
    <property type="match status" value="1"/>
</dbReference>
<comment type="caution">
    <text evidence="11">The sequence shown here is derived from an EMBL/GenBank/DDBJ whole genome shotgun (WGS) entry which is preliminary data.</text>
</comment>
<dbReference type="InterPro" id="IPR057434">
    <property type="entry name" value="LMF1/2_N"/>
</dbReference>
<sequence>MDDDADMGADASSIAVNYHYEYPQMSINKRLIPQDGTEESLDRSFFISRDIFIRILSVIYFISFLGHYNQDIGLIGENGVWPAKEHFKEIPHNGGFTLLDIAVYLPNSDSYITVLPIVGMILSIVIACTHVAGTWMCLALWIIKLALITMRSGLPMHNTDLLLLEVGFLAGFLYSPFAFFGYQHKEWGVPATSRWAYYFLLYRGMFSAGVDRIRKGDGHSVAGRGRFKHLLQAIPLPSTVTHLVYDFLSGSSVVTAIISNTPLFVELIASVSLLIPIRNCRIFGGSAALLYTLFLGCVSEDGSYYMLLAATAILSFDDAFWSCIGCDFLNKLVKKDPTDSFEDEPAAGEGEGDVEKGEATAEQKPATIGTNILNLITYRSEKQWLKKVLFSRHLYGDGITDQQYNSWQRAIQLIMVCAISFFSINIMVKRSRVGIKAIVVFVLSLLLQVQSEVLETKGSYYRASGTFFGLHVWLILEMMVNGVHLWNFLLWVGITELQLGLCRNKKTLYNVSNLLLQSVVALIIIYYAVPVVLVSLRRQVSVAAMRAPFGIVNSYDRSEVIGERKPDVIIQGTSDDVVTMATKWKSYGLHTAPSDPNGMPSLTGGYVYEVDQLLRDVANKRMSEQTAVLPRFILSLLKALLLNKHAAVSLFANNPFPDAPPKYVRIIQYNYTYSESSDRAFFVRRKRTQIVPPLTLKHTETLTGVAIKEETKEPGKEKSEEVVDHAPTVKNDGGVPLGMADALSESAGSTVLAKA</sequence>
<organism evidence="11 12">
    <name type="scientific">Babesia ovis</name>
    <dbReference type="NCBI Taxonomy" id="5869"/>
    <lineage>
        <taxon>Eukaryota</taxon>
        <taxon>Sar</taxon>
        <taxon>Alveolata</taxon>
        <taxon>Apicomplexa</taxon>
        <taxon>Aconoidasida</taxon>
        <taxon>Piroplasmida</taxon>
        <taxon>Babesiidae</taxon>
        <taxon>Babesia</taxon>
    </lineage>
</organism>
<dbReference type="AlphaFoldDB" id="A0A9W5TES8"/>
<feature type="transmembrane region" description="Helical" evidence="8">
    <location>
        <begin position="470"/>
        <end position="494"/>
    </location>
</feature>
<reference evidence="11" key="1">
    <citation type="submission" date="2019-12" db="EMBL/GenBank/DDBJ databases">
        <title>Genome sequence of Babesia ovis.</title>
        <authorList>
            <person name="Yamagishi J."/>
            <person name="Sevinc F."/>
            <person name="Xuan X."/>
        </authorList>
    </citation>
    <scope>NUCLEOTIDE SEQUENCE</scope>
    <source>
        <strain evidence="11">Selcuk</strain>
    </source>
</reference>
<evidence type="ECO:0000256" key="7">
    <source>
        <dbReference type="SAM" id="MobiDB-lite"/>
    </source>
</evidence>
<dbReference type="PANTHER" id="PTHR14463">
    <property type="entry name" value="LIPASE MATURATION FACTOR"/>
    <property type="match status" value="1"/>
</dbReference>
<evidence type="ECO:0000313" key="12">
    <source>
        <dbReference type="Proteomes" id="UP001057455"/>
    </source>
</evidence>
<feature type="domain" description="Lipase maturation factor 1/2 N-terminal" evidence="9">
    <location>
        <begin position="158"/>
        <end position="322"/>
    </location>
</feature>
<feature type="region of interest" description="Disordered" evidence="7">
    <location>
        <begin position="711"/>
        <end position="737"/>
    </location>
</feature>
<keyword evidence="5 8" id="KW-1133">Transmembrane helix</keyword>
<feature type="transmembrane region" description="Helical" evidence="8">
    <location>
        <begin position="254"/>
        <end position="275"/>
    </location>
</feature>
<keyword evidence="12" id="KW-1185">Reference proteome</keyword>
<evidence type="ECO:0000256" key="4">
    <source>
        <dbReference type="ARBA" id="ARBA00022824"/>
    </source>
</evidence>
<dbReference type="EMBL" id="BLIY01000024">
    <property type="protein sequence ID" value="GFE55787.1"/>
    <property type="molecule type" value="Genomic_DNA"/>
</dbReference>
<feature type="transmembrane region" description="Helical" evidence="8">
    <location>
        <begin position="514"/>
        <end position="536"/>
    </location>
</feature>
<dbReference type="Pfam" id="PF06762">
    <property type="entry name" value="LMF1"/>
    <property type="match status" value="1"/>
</dbReference>
<feature type="compositionally biased region" description="Acidic residues" evidence="7">
    <location>
        <begin position="339"/>
        <end position="352"/>
    </location>
</feature>
<feature type="transmembrane region" description="Helical" evidence="8">
    <location>
        <begin position="51"/>
        <end position="68"/>
    </location>
</feature>
<dbReference type="Proteomes" id="UP001057455">
    <property type="component" value="Unassembled WGS sequence"/>
</dbReference>
<dbReference type="GO" id="GO:0051604">
    <property type="term" value="P:protein maturation"/>
    <property type="evidence" value="ECO:0007669"/>
    <property type="project" value="InterPro"/>
</dbReference>
<keyword evidence="4" id="KW-0256">Endoplasmic reticulum</keyword>
<feature type="transmembrane region" description="Helical" evidence="8">
    <location>
        <begin position="282"/>
        <end position="298"/>
    </location>
</feature>
<evidence type="ECO:0000256" key="6">
    <source>
        <dbReference type="ARBA" id="ARBA00023136"/>
    </source>
</evidence>
<feature type="transmembrane region" description="Helical" evidence="8">
    <location>
        <begin position="161"/>
        <end position="182"/>
    </location>
</feature>
<dbReference type="InterPro" id="IPR057433">
    <property type="entry name" value="LMF1/2_C"/>
</dbReference>
<dbReference type="Pfam" id="PF25179">
    <property type="entry name" value="LMF1_C"/>
    <property type="match status" value="1"/>
</dbReference>
<evidence type="ECO:0000259" key="10">
    <source>
        <dbReference type="Pfam" id="PF25179"/>
    </source>
</evidence>
<protein>
    <submittedName>
        <fullName evidence="11">Rhoptry protein</fullName>
    </submittedName>
</protein>
<comment type="subcellular location">
    <subcellularLocation>
        <location evidence="1">Endoplasmic reticulum membrane</location>
        <topology evidence="1">Multi-pass membrane protein</topology>
    </subcellularLocation>
</comment>
<dbReference type="InterPro" id="IPR009613">
    <property type="entry name" value="LMF"/>
</dbReference>
<evidence type="ECO:0000256" key="8">
    <source>
        <dbReference type="SAM" id="Phobius"/>
    </source>
</evidence>
<feature type="region of interest" description="Disordered" evidence="7">
    <location>
        <begin position="339"/>
        <end position="361"/>
    </location>
</feature>
<evidence type="ECO:0000256" key="5">
    <source>
        <dbReference type="ARBA" id="ARBA00022989"/>
    </source>
</evidence>